<dbReference type="InterPro" id="IPR035959">
    <property type="entry name" value="RutC-like_sf"/>
</dbReference>
<reference evidence="2 3" key="1">
    <citation type="journal article" date="2013" name="Science">
        <title>Pandoraviruses: amoeba viruses with genomes up to 2.5 Mb reaching that of parasitic eukaryotes.</title>
        <authorList>
            <person name="Philippe N."/>
            <person name="Legendre M."/>
            <person name="Doutre G."/>
            <person name="Coute Y."/>
            <person name="Poirot O."/>
            <person name="Lescot M."/>
            <person name="Arslan D."/>
            <person name="Seltzer V."/>
            <person name="Bertaux L."/>
            <person name="Bruley C."/>
            <person name="Garin J."/>
            <person name="Claverie J.M."/>
            <person name="Abergel C."/>
        </authorList>
    </citation>
    <scope>NUCLEOTIDE SEQUENCE [LARGE SCALE GENOMIC DNA]</scope>
    <source>
        <strain evidence="2">Melbourne</strain>
    </source>
</reference>
<feature type="compositionally biased region" description="Basic and acidic residues" evidence="1">
    <location>
        <begin position="1"/>
        <end position="15"/>
    </location>
</feature>
<dbReference type="Gene3D" id="3.30.1330.40">
    <property type="entry name" value="RutC-like"/>
    <property type="match status" value="2"/>
</dbReference>
<proteinExistence type="predicted"/>
<evidence type="ECO:0000313" key="3">
    <source>
        <dbReference type="Proteomes" id="UP000201566"/>
    </source>
</evidence>
<protein>
    <submittedName>
        <fullName evidence="2">YjgF/Yer057c/UK114 family protein</fullName>
    </submittedName>
</protein>
<feature type="region of interest" description="Disordered" evidence="1">
    <location>
        <begin position="229"/>
        <end position="259"/>
    </location>
</feature>
<dbReference type="PANTHER" id="PTHR43857:SF1">
    <property type="entry name" value="YJGH FAMILY PROTEIN"/>
    <property type="match status" value="1"/>
</dbReference>
<dbReference type="Pfam" id="PF01042">
    <property type="entry name" value="Ribonuc_L-PSP"/>
    <property type="match status" value="1"/>
</dbReference>
<evidence type="ECO:0000256" key="1">
    <source>
        <dbReference type="SAM" id="MobiDB-lite"/>
    </source>
</evidence>
<sequence length="412" mass="44267">MYRDARKPADAERRKEHSRRKPKHATVDDKEDDTAVAPLIGSDHDDDGDKPVHANGVNVDKRKGADANRECVVTQPMPARLAVALDAPLCYAQSVRYGKEVTLSGIWAYGRHGLLVADDDESLSIKKRARAQTKQVFHNVHDALVAAGCRGLEDITSMVVSLVDLAATAKPFFEERLKIMGDHVEYTSSVVGITGFPISGGLVHLDVKAVVGRGCLLFLTDPIEHRHASAGLKAKPEKDTYEDDDGHGENEDDEAGTQHGSAWVRGCVKSYPMPAHLGLVPGASAHSAISVRRGKEVTLAGIWAYGDDARLVPGDARQQTHQALSNVRAALRQAGCRGLRDVVSINASLVDIADTFPAFVAERDRIMGAAHNDEYTSSIVGITALSVEGSLVQVDVKAVVGRGCLLGASRRL</sequence>
<organism evidence="2 3">
    <name type="scientific">Pandoravirus dulcis</name>
    <dbReference type="NCBI Taxonomy" id="1349409"/>
    <lineage>
        <taxon>Viruses</taxon>
        <taxon>Pandoravirus</taxon>
    </lineage>
</organism>
<name>S4VTZ1_9VIRU</name>
<dbReference type="KEGG" id="vg:16511935"/>
<dbReference type="Proteomes" id="UP000201566">
    <property type="component" value="Segment"/>
</dbReference>
<dbReference type="PANTHER" id="PTHR43857">
    <property type="entry name" value="BLR7761 PROTEIN"/>
    <property type="match status" value="1"/>
</dbReference>
<dbReference type="RefSeq" id="YP_008319554.1">
    <property type="nucleotide sequence ID" value="NC_021858.1"/>
</dbReference>
<accession>S4VTZ1</accession>
<gene>
    <name evidence="2" type="ORF">pdul_cds_721</name>
</gene>
<dbReference type="CDD" id="cd00448">
    <property type="entry name" value="YjgF_YER057c_UK114_family"/>
    <property type="match status" value="1"/>
</dbReference>
<feature type="compositionally biased region" description="Acidic residues" evidence="1">
    <location>
        <begin position="240"/>
        <end position="255"/>
    </location>
</feature>
<evidence type="ECO:0000313" key="2">
    <source>
        <dbReference type="EMBL" id="AGO82885.1"/>
    </source>
</evidence>
<dbReference type="GeneID" id="16511935"/>
<feature type="region of interest" description="Disordered" evidence="1">
    <location>
        <begin position="1"/>
        <end position="58"/>
    </location>
</feature>
<dbReference type="SUPFAM" id="SSF55298">
    <property type="entry name" value="YjgF-like"/>
    <property type="match status" value="2"/>
</dbReference>
<dbReference type="InterPro" id="IPR006175">
    <property type="entry name" value="YjgF/YER057c/UK114"/>
</dbReference>
<dbReference type="EMBL" id="KC977570">
    <property type="protein sequence ID" value="AGO82885.1"/>
    <property type="molecule type" value="Genomic_DNA"/>
</dbReference>